<dbReference type="GO" id="GO:0044539">
    <property type="term" value="P:long-chain fatty acid import into cell"/>
    <property type="evidence" value="ECO:0007669"/>
    <property type="project" value="TreeGrafter"/>
</dbReference>
<dbReference type="EMBL" id="GL629807">
    <property type="protein sequence ID" value="EFW99870.1"/>
    <property type="molecule type" value="Genomic_DNA"/>
</dbReference>
<dbReference type="HOGENOM" id="CLU_706063_0_0_1"/>
<keyword evidence="5" id="KW-1185">Reference proteome</keyword>
<organism evidence="5">
    <name type="scientific">Grosmannia clavigera (strain kw1407 / UAMH 11150)</name>
    <name type="common">Blue stain fungus</name>
    <name type="synonym">Graphiocladiella clavigera</name>
    <dbReference type="NCBI Taxonomy" id="655863"/>
    <lineage>
        <taxon>Eukaryota</taxon>
        <taxon>Fungi</taxon>
        <taxon>Dikarya</taxon>
        <taxon>Ascomycota</taxon>
        <taxon>Pezizomycotina</taxon>
        <taxon>Sordariomycetes</taxon>
        <taxon>Sordariomycetidae</taxon>
        <taxon>Ophiostomatales</taxon>
        <taxon>Ophiostomataceae</taxon>
        <taxon>Leptographium</taxon>
    </lineage>
</organism>
<dbReference type="PANTHER" id="PTHR43107:SF6">
    <property type="entry name" value="ACYL-COA SYNTHETASE FAMILY PROTEIN (CEFD1), PUTATIVE (AFU_ORTHOLOGUE AFUA_6G03630)-RELATED"/>
    <property type="match status" value="1"/>
</dbReference>
<evidence type="ECO:0000313" key="5">
    <source>
        <dbReference type="Proteomes" id="UP000007796"/>
    </source>
</evidence>
<sequence length="391" mass="43175">MAVPSTGRRQSWQQWQRAREDPGYESIWSRTGCYTRKEVYDRANQYGQWFQAQGMQPGDLVALFMENSPDFMTAWIGLLSVGAAPAMINYHLTSQALLHCLAISSARLVLVDGPATIHERIDDAQDELAAAGYRVVKLADVRAGIYGQDVQRPGDELRADVAGDWPLGLFYTSGTTGLPKACFRSSWRTATGCPTRPMLAGTTLCVAPRFSVRGFWPDVRESRATWFVYVGETLRYLLAVPADEAADRCHAVHSIYGNGLRPDVWQRFRDRFGIQRIHEFFNSTEGVFALDNVCRGPFLRHAVGHHGALLRLRYHGLYVPVAVDSDTGDIVRDLATGFACRMPYHLGVSTAEVAQVLGNFPGILEANVYGVELPGHDGKAGAAAISIDPQQ</sequence>
<protein>
    <submittedName>
        <fullName evidence="4">Very-long-chain acyl-synthetase family protein</fullName>
    </submittedName>
</protein>
<dbReference type="eggNOG" id="KOG1179">
    <property type="taxonomic scope" value="Eukaryota"/>
</dbReference>
<comment type="similarity">
    <text evidence="1">Belongs to the ATP-dependent AMP-binding enzyme family.</text>
</comment>
<dbReference type="OrthoDB" id="10253869at2759"/>
<dbReference type="Pfam" id="PF00501">
    <property type="entry name" value="AMP-binding"/>
    <property type="match status" value="2"/>
</dbReference>
<dbReference type="PROSITE" id="PS00455">
    <property type="entry name" value="AMP_BINDING"/>
    <property type="match status" value="1"/>
</dbReference>
<dbReference type="GO" id="GO:0004467">
    <property type="term" value="F:long-chain fatty acid-CoA ligase activity"/>
    <property type="evidence" value="ECO:0007669"/>
    <property type="project" value="TreeGrafter"/>
</dbReference>
<evidence type="ECO:0000256" key="1">
    <source>
        <dbReference type="ARBA" id="ARBA00006432"/>
    </source>
</evidence>
<feature type="domain" description="AMP-dependent synthetase/ligase" evidence="3">
    <location>
        <begin position="192"/>
        <end position="293"/>
    </location>
</feature>
<keyword evidence="2" id="KW-0436">Ligase</keyword>
<name>F0XR30_GROCL</name>
<evidence type="ECO:0000256" key="2">
    <source>
        <dbReference type="ARBA" id="ARBA00022598"/>
    </source>
</evidence>
<dbReference type="InterPro" id="IPR000873">
    <property type="entry name" value="AMP-dep_synth/lig_dom"/>
</dbReference>
<dbReference type="GeneID" id="25974806"/>
<dbReference type="AlphaFoldDB" id="F0XR30"/>
<dbReference type="PANTHER" id="PTHR43107">
    <property type="entry name" value="LONG-CHAIN FATTY ACID TRANSPORT PROTEIN"/>
    <property type="match status" value="1"/>
</dbReference>
<dbReference type="Gene3D" id="3.40.50.12780">
    <property type="entry name" value="N-terminal domain of ligase-like"/>
    <property type="match status" value="2"/>
</dbReference>
<dbReference type="STRING" id="655863.F0XR30"/>
<dbReference type="Proteomes" id="UP000007796">
    <property type="component" value="Unassembled WGS sequence"/>
</dbReference>
<dbReference type="InterPro" id="IPR042099">
    <property type="entry name" value="ANL_N_sf"/>
</dbReference>
<gene>
    <name evidence="4" type="ORF">CMQ_188</name>
</gene>
<dbReference type="GO" id="GO:0005524">
    <property type="term" value="F:ATP binding"/>
    <property type="evidence" value="ECO:0007669"/>
    <property type="project" value="UniProtKB-KW"/>
</dbReference>
<accession>F0XR30</accession>
<dbReference type="GO" id="GO:0005886">
    <property type="term" value="C:plasma membrane"/>
    <property type="evidence" value="ECO:0007669"/>
    <property type="project" value="TreeGrafter"/>
</dbReference>
<reference evidence="4 5" key="1">
    <citation type="journal article" date="2011" name="Proc. Natl. Acad. Sci. U.S.A.">
        <title>Genome and transcriptome analyses of the mountain pine beetle-fungal symbiont Grosmannia clavigera, a lodgepole pine pathogen.</title>
        <authorList>
            <person name="DiGuistini S."/>
            <person name="Wang Y."/>
            <person name="Liao N.Y."/>
            <person name="Taylor G."/>
            <person name="Tanguay P."/>
            <person name="Feau N."/>
            <person name="Henrissat B."/>
            <person name="Chan S.K."/>
            <person name="Hesse-Orce U."/>
            <person name="Alamouti S.M."/>
            <person name="Tsui C.K.M."/>
            <person name="Docking R.T."/>
            <person name="Levasseur A."/>
            <person name="Haridas S."/>
            <person name="Robertson G."/>
            <person name="Birol I."/>
            <person name="Holt R.A."/>
            <person name="Marra M.A."/>
            <person name="Hamelin R.C."/>
            <person name="Hirst M."/>
            <person name="Jones S.J.M."/>
            <person name="Bohlmann J."/>
            <person name="Breuil C."/>
        </authorList>
    </citation>
    <scope>NUCLEOTIDE SEQUENCE [LARGE SCALE GENOMIC DNA]</scope>
    <source>
        <strain evidence="5">kw1407 / UAMH 11150</strain>
    </source>
</reference>
<dbReference type="InterPro" id="IPR020845">
    <property type="entry name" value="AMP-binding_CS"/>
</dbReference>
<evidence type="ECO:0000313" key="4">
    <source>
        <dbReference type="EMBL" id="EFW99870.1"/>
    </source>
</evidence>
<evidence type="ECO:0000259" key="3">
    <source>
        <dbReference type="Pfam" id="PF00501"/>
    </source>
</evidence>
<dbReference type="RefSeq" id="XP_014169285.1">
    <property type="nucleotide sequence ID" value="XM_014313810.1"/>
</dbReference>
<proteinExistence type="inferred from homology"/>
<dbReference type="GO" id="GO:0005324">
    <property type="term" value="F:long-chain fatty acid transmembrane transporter activity"/>
    <property type="evidence" value="ECO:0007669"/>
    <property type="project" value="TreeGrafter"/>
</dbReference>
<dbReference type="InParanoid" id="F0XR30"/>
<dbReference type="SUPFAM" id="SSF56801">
    <property type="entry name" value="Acetyl-CoA synthetase-like"/>
    <property type="match status" value="1"/>
</dbReference>
<feature type="domain" description="AMP-dependent synthetase/ligase" evidence="3">
    <location>
        <begin position="16"/>
        <end position="185"/>
    </location>
</feature>